<evidence type="ECO:0000256" key="1">
    <source>
        <dbReference type="ARBA" id="ARBA00004123"/>
    </source>
</evidence>
<name>A0AAV6VR23_9ARAC</name>
<dbReference type="InterPro" id="IPR011598">
    <property type="entry name" value="bHLH_dom"/>
</dbReference>
<evidence type="ECO:0000313" key="10">
    <source>
        <dbReference type="Proteomes" id="UP000827092"/>
    </source>
</evidence>
<dbReference type="InterPro" id="IPR000014">
    <property type="entry name" value="PAS"/>
</dbReference>
<dbReference type="InterPro" id="IPR036638">
    <property type="entry name" value="HLH_DNA-bd_sf"/>
</dbReference>
<dbReference type="PRINTS" id="PR00785">
    <property type="entry name" value="NCTRNSLOCATR"/>
</dbReference>
<keyword evidence="3" id="KW-0805">Transcription regulation</keyword>
<accession>A0AAV6VR23</accession>
<comment type="subcellular location">
    <subcellularLocation>
        <location evidence="1">Nucleus</location>
    </subcellularLocation>
</comment>
<keyword evidence="6" id="KW-0539">Nucleus</keyword>
<dbReference type="AlphaFoldDB" id="A0AAV6VR23"/>
<sequence>MKNSEKRKEKSRDAARCRRSRESEVFGELAQQLPVAPPVAAALDKASVMRLTLACLKVRRMVTAIVVPPPASSSESTPDGVSAEGALSGFILILNDEGDVIFISDKVEEILGTPPSEMVGCPLSEFLHPCDVDELQSLLSSGVDYSSALSVFLRFKSTLKPHKERRTLHLKSLAYQVIHCVGHKLSSGLGSFYLLFEGTPLPHPAHVEVPLSARDVFLSRHTPGMRFTHCDDTIRALAGYDSDELIGKSVYTFHHALDTEVLLAAYKTREYTF</sequence>
<dbReference type="PANTHER" id="PTHR23043">
    <property type="entry name" value="HYPOXIA-INDUCIBLE FACTOR 1 ALPHA"/>
    <property type="match status" value="1"/>
</dbReference>
<evidence type="ECO:0000256" key="6">
    <source>
        <dbReference type="ARBA" id="ARBA00023242"/>
    </source>
</evidence>
<comment type="caution">
    <text evidence="9">The sequence shown here is derived from an EMBL/GenBank/DDBJ whole genome shotgun (WGS) entry which is preliminary data.</text>
</comment>
<keyword evidence="10" id="KW-1185">Reference proteome</keyword>
<dbReference type="CDD" id="cd00130">
    <property type="entry name" value="PAS"/>
    <property type="match status" value="2"/>
</dbReference>
<evidence type="ECO:0000256" key="3">
    <source>
        <dbReference type="ARBA" id="ARBA00023015"/>
    </source>
</evidence>
<dbReference type="EMBL" id="JAFNEN010000039">
    <property type="protein sequence ID" value="KAG8198518.1"/>
    <property type="molecule type" value="Genomic_DNA"/>
</dbReference>
<dbReference type="GO" id="GO:0005667">
    <property type="term" value="C:transcription regulator complex"/>
    <property type="evidence" value="ECO:0007669"/>
    <property type="project" value="InterPro"/>
</dbReference>
<dbReference type="CDD" id="cd11433">
    <property type="entry name" value="bHLH-PAS_HIF"/>
    <property type="match status" value="1"/>
</dbReference>
<dbReference type="PROSITE" id="PS50888">
    <property type="entry name" value="BHLH"/>
    <property type="match status" value="1"/>
</dbReference>
<dbReference type="GO" id="GO:0000981">
    <property type="term" value="F:DNA-binding transcription factor activity, RNA polymerase II-specific"/>
    <property type="evidence" value="ECO:0007669"/>
    <property type="project" value="TreeGrafter"/>
</dbReference>
<gene>
    <name evidence="9" type="ORF">JTE90_017383</name>
</gene>
<dbReference type="InterPro" id="IPR013767">
    <property type="entry name" value="PAS_fold"/>
</dbReference>
<dbReference type="SUPFAM" id="SSF55785">
    <property type="entry name" value="PYP-like sensor domain (PAS domain)"/>
    <property type="match status" value="2"/>
</dbReference>
<dbReference type="InterPro" id="IPR035965">
    <property type="entry name" value="PAS-like_dom_sf"/>
</dbReference>
<feature type="domain" description="BHLH" evidence="8">
    <location>
        <begin position="6"/>
        <end position="59"/>
    </location>
</feature>
<evidence type="ECO:0000256" key="4">
    <source>
        <dbReference type="ARBA" id="ARBA00023125"/>
    </source>
</evidence>
<keyword evidence="5" id="KW-0804">Transcription</keyword>
<reference evidence="9 10" key="1">
    <citation type="journal article" date="2022" name="Nat. Ecol. Evol.">
        <title>A masculinizing supergene underlies an exaggerated male reproductive morph in a spider.</title>
        <authorList>
            <person name="Hendrickx F."/>
            <person name="De Corte Z."/>
            <person name="Sonet G."/>
            <person name="Van Belleghem S.M."/>
            <person name="Kostlbacher S."/>
            <person name="Vangestel C."/>
        </authorList>
    </citation>
    <scope>NUCLEOTIDE SEQUENCE [LARGE SCALE GENOMIC DNA]</scope>
    <source>
        <strain evidence="9">W744_W776</strain>
    </source>
</reference>
<dbReference type="Pfam" id="PF23171">
    <property type="entry name" value="bHLH_HIF1A"/>
    <property type="match status" value="1"/>
</dbReference>
<dbReference type="SMART" id="SM00091">
    <property type="entry name" value="PAS"/>
    <property type="match status" value="2"/>
</dbReference>
<dbReference type="GO" id="GO:0046983">
    <property type="term" value="F:protein dimerization activity"/>
    <property type="evidence" value="ECO:0007669"/>
    <property type="project" value="InterPro"/>
</dbReference>
<keyword evidence="2" id="KW-0677">Repeat</keyword>
<dbReference type="Gene3D" id="3.30.450.20">
    <property type="entry name" value="PAS domain"/>
    <property type="match status" value="2"/>
</dbReference>
<feature type="domain" description="PAS" evidence="7">
    <location>
        <begin position="84"/>
        <end position="146"/>
    </location>
</feature>
<dbReference type="InterPro" id="IPR001067">
    <property type="entry name" value="Nuc_translocat"/>
</dbReference>
<dbReference type="GO" id="GO:0045944">
    <property type="term" value="P:positive regulation of transcription by RNA polymerase II"/>
    <property type="evidence" value="ECO:0007669"/>
    <property type="project" value="UniProtKB-ARBA"/>
</dbReference>
<evidence type="ECO:0000259" key="7">
    <source>
        <dbReference type="PROSITE" id="PS50112"/>
    </source>
</evidence>
<protein>
    <submittedName>
        <fullName evidence="9">Uncharacterized protein</fullName>
    </submittedName>
</protein>
<evidence type="ECO:0000313" key="9">
    <source>
        <dbReference type="EMBL" id="KAG8198518.1"/>
    </source>
</evidence>
<dbReference type="GO" id="GO:0071456">
    <property type="term" value="P:cellular response to hypoxia"/>
    <property type="evidence" value="ECO:0007669"/>
    <property type="project" value="TreeGrafter"/>
</dbReference>
<dbReference type="PROSITE" id="PS50112">
    <property type="entry name" value="PAS"/>
    <property type="match status" value="2"/>
</dbReference>
<dbReference type="Proteomes" id="UP000827092">
    <property type="component" value="Unassembled WGS sequence"/>
</dbReference>
<feature type="domain" description="PAS" evidence="7">
    <location>
        <begin position="224"/>
        <end position="262"/>
    </location>
</feature>
<evidence type="ECO:0000256" key="5">
    <source>
        <dbReference type="ARBA" id="ARBA00023163"/>
    </source>
</evidence>
<dbReference type="PANTHER" id="PTHR23043:SF17">
    <property type="entry name" value="PROTEIN SIMILAR"/>
    <property type="match status" value="1"/>
</dbReference>
<organism evidence="9 10">
    <name type="scientific">Oedothorax gibbosus</name>
    <dbReference type="NCBI Taxonomy" id="931172"/>
    <lineage>
        <taxon>Eukaryota</taxon>
        <taxon>Metazoa</taxon>
        <taxon>Ecdysozoa</taxon>
        <taxon>Arthropoda</taxon>
        <taxon>Chelicerata</taxon>
        <taxon>Arachnida</taxon>
        <taxon>Araneae</taxon>
        <taxon>Araneomorphae</taxon>
        <taxon>Entelegynae</taxon>
        <taxon>Araneoidea</taxon>
        <taxon>Linyphiidae</taxon>
        <taxon>Erigoninae</taxon>
        <taxon>Oedothorax</taxon>
    </lineage>
</organism>
<keyword evidence="4" id="KW-0238">DNA-binding</keyword>
<dbReference type="GO" id="GO:0005634">
    <property type="term" value="C:nucleus"/>
    <property type="evidence" value="ECO:0007669"/>
    <property type="project" value="UniProtKB-SubCell"/>
</dbReference>
<dbReference type="GO" id="GO:0005737">
    <property type="term" value="C:cytoplasm"/>
    <property type="evidence" value="ECO:0007669"/>
    <property type="project" value="InterPro"/>
</dbReference>
<dbReference type="Pfam" id="PF14598">
    <property type="entry name" value="PAS_11"/>
    <property type="match status" value="1"/>
</dbReference>
<evidence type="ECO:0000259" key="8">
    <source>
        <dbReference type="PROSITE" id="PS50888"/>
    </source>
</evidence>
<dbReference type="GO" id="GO:0000977">
    <property type="term" value="F:RNA polymerase II transcription regulatory region sequence-specific DNA binding"/>
    <property type="evidence" value="ECO:0007669"/>
    <property type="project" value="TreeGrafter"/>
</dbReference>
<dbReference type="Pfam" id="PF00989">
    <property type="entry name" value="PAS"/>
    <property type="match status" value="1"/>
</dbReference>
<dbReference type="SUPFAM" id="SSF47459">
    <property type="entry name" value="HLH, helix-loop-helix DNA-binding domain"/>
    <property type="match status" value="1"/>
</dbReference>
<proteinExistence type="predicted"/>
<evidence type="ECO:0000256" key="2">
    <source>
        <dbReference type="ARBA" id="ARBA00022737"/>
    </source>
</evidence>